<gene>
    <name evidence="1" type="ORF">JZO70_15640</name>
</gene>
<dbReference type="EMBL" id="JAFREM010000025">
    <property type="protein sequence ID" value="MBO1307608.1"/>
    <property type="molecule type" value="Genomic_DNA"/>
</dbReference>
<dbReference type="RefSeq" id="WP_207674601.1">
    <property type="nucleotide sequence ID" value="NZ_JAFREM010000025.1"/>
</dbReference>
<proteinExistence type="predicted"/>
<dbReference type="Proteomes" id="UP000664601">
    <property type="component" value="Unassembled WGS sequence"/>
</dbReference>
<reference evidence="1 2" key="1">
    <citation type="submission" date="2021-03" db="EMBL/GenBank/DDBJ databases">
        <title>Enterococcal diversity collection.</title>
        <authorList>
            <person name="Gilmore M.S."/>
            <person name="Schwartzman J."/>
            <person name="Van Tyne D."/>
            <person name="Martin M."/>
            <person name="Earl A.M."/>
            <person name="Manson A.L."/>
            <person name="Straub T."/>
            <person name="Salamzade R."/>
            <person name="Saavedra J."/>
            <person name="Lebreton F."/>
            <person name="Prichula J."/>
            <person name="Schaufler K."/>
            <person name="Gaca A."/>
            <person name="Sgardioli B."/>
            <person name="Wagenaar J."/>
            <person name="Strong T."/>
        </authorList>
    </citation>
    <scope>NUCLEOTIDE SEQUENCE [LARGE SCALE GENOMIC DNA]</scope>
    <source>
        <strain evidence="1 2">669A</strain>
    </source>
</reference>
<name>A0ABS3LF06_9ENTE</name>
<sequence>MTTTSQKTIEDFMRALVAVSQTNPTVEQLKAIEEQFELEDLDKILGLLGKVNKSKLKRSDNQKVTKKTFPPTKVEGKKYSYEEVEKIFKNQKKEEILDNFTKRELTDMYISLFNFRPLSNSNKLDIFYGIQAKFDAARRGEAMRRTFFS</sequence>
<accession>A0ABS3LF06</accession>
<comment type="caution">
    <text evidence="1">The sequence shown here is derived from an EMBL/GenBank/DDBJ whole genome shotgun (WGS) entry which is preliminary data.</text>
</comment>
<keyword evidence="2" id="KW-1185">Reference proteome</keyword>
<protein>
    <submittedName>
        <fullName evidence="1">Uncharacterized protein</fullName>
    </submittedName>
</protein>
<organism evidence="1 2">
    <name type="scientific">Candidatus Enterococcus moelleringii</name>
    <dbReference type="NCBI Taxonomy" id="2815325"/>
    <lineage>
        <taxon>Bacteria</taxon>
        <taxon>Bacillati</taxon>
        <taxon>Bacillota</taxon>
        <taxon>Bacilli</taxon>
        <taxon>Lactobacillales</taxon>
        <taxon>Enterococcaceae</taxon>
        <taxon>Enterococcus</taxon>
    </lineage>
</organism>
<evidence type="ECO:0000313" key="2">
    <source>
        <dbReference type="Proteomes" id="UP000664601"/>
    </source>
</evidence>
<evidence type="ECO:0000313" key="1">
    <source>
        <dbReference type="EMBL" id="MBO1307608.1"/>
    </source>
</evidence>